<feature type="binding site" evidence="17">
    <location>
        <position position="1204"/>
    </location>
    <ligand>
        <name>IMP</name>
        <dbReference type="ChEBI" id="CHEBI:58053"/>
    </ligand>
</feature>
<sequence length="1277" mass="140893">MNNSLENTISFEEYIRVKARTIPQHRMKEFLDSLASKGPEALQEFQQTATTTMVYQQGGNCIYTDSTEVAGSLLELACPVTTSVQQQTQQEQQIQIHGQIAWIGSSISPQSSLNCFGLLTRVFCPHQSKQRSSSYAVSAAGGLCRNSRFERGGGNQNPCYLVPQFQTHYRDTVQVQVQQSPQQVSAQQLSPQLTVHQASEQPIQVQVQIQGQAQQQASQTIQSQSLQSPSPSQLQAAQIQVQHVQTAQQIQATEIQEEHIQHQQIQAQLVSGQAIAGSQQIQIQTVGALSPPPSQQGSPREGERRISTASVLQPVKKRKVDMPITVSYAISGQPVATVLAIPQGQQQSYVSLRPDLLTVDSAHLYSATGTITSPTGETWTIPVYSAQPRGDLQQQNITHIAIPQEAYNAVHVSGSPTTLAAVKLEDDKDKMVGGASVVKNSQEEVVQTLANSLFPAQFMNGNIHIPVAVQAVAGTYQNTAQTVHIWDPQQQQQPTPQEQGQQQQLQVTCSVAEVEPQPQPQPSPELLLPNSLKPEEGLEVWKSWAQTKNAELEKESQNRLAPIGRRQLLRFQEDLISSAVAELNYGLCLMTREARNGEGEPYDPDVLYYIFLCIQKYLFENGRVDDIFSDLYYIRFTEWLHEVLKDVQPRVTPLGYVLPSHVTEEMLWECKQLGAHSPSTLLTTLMFFNTKYFLLKTVDQHMKLAFSKVLRQTKKNPSNPKDKSTSIRYLKALGIHQTGQKVTDDMYAEQTENPENPLRCPIKLYDFYLFKCDFLILPGYIDFTADQVDLTSALTKKITLKTPLVSSPMDTVTEASMAIAMALTGGIGFIHHNCTPEFQANEVRKVKKYEQGFITDPVVLSPKDKVRDVFEAKARHGFCGIPITDNGKMGTKLVGIISSRDIDFLKEEEHDLPLSEIMTKRDDLVVAPAGVTLKEANEILQRSKKGKLPIVNEEDELVAIIARTDLKKNRDYPLASKDAKKQLLCGAAIGTHEDDKYRLDLLVQSGVDVVVLDSSQGNSIFQINMIKYIKEKYHNLQVIGGNVVTAAQAKNLIDAGVDALRVGMGSGSICITQEAAPQIPPELKSHSPKCPSSVMGTYILACGRPQATAVYKVSEYARRFGVPVIADGGIQTVGHIAKALALGASTVMMGSLLAATTEAPGEYFFSDGIRLKKYRGMGSLDAMDKNLGSQTRYFSETDKIKVAQGVSGAVQDKGSIHKFIPYLIAGIQHSCQDIGAKSLTQVRAMMYSGELKFEKRTTSAQVEGGVHGLHSYEKRLF</sequence>
<dbReference type="Pfam" id="PF00478">
    <property type="entry name" value="IMPDH"/>
    <property type="match status" value="2"/>
</dbReference>
<gene>
    <name evidence="17" type="primary">IMPDH</name>
    <name evidence="21" type="ORF">UY3_16318</name>
</gene>
<dbReference type="UniPathway" id="UPA00601">
    <property type="reaction ID" value="UER00295"/>
</dbReference>
<keyword evidence="13 18" id="KW-0129">CBS domain</keyword>
<dbReference type="GO" id="GO:0005829">
    <property type="term" value="C:cytosol"/>
    <property type="evidence" value="ECO:0007669"/>
    <property type="project" value="UniProtKB-SubCell"/>
</dbReference>
<protein>
    <recommendedName>
        <fullName evidence="17">Inosine-5'-monophosphate dehydrogenase</fullName>
        <shortName evidence="17">IMP dehydrogenase</shortName>
        <shortName evidence="17">IMPD</shortName>
        <shortName evidence="17">IMPDH</shortName>
        <ecNumber evidence="17">1.1.1.205</ecNumber>
    </recommendedName>
</protein>
<keyword evidence="14 17" id="KW-0539">Nucleus</keyword>
<feature type="domain" description="CBS" evidence="20">
    <location>
        <begin position="853"/>
        <end position="912"/>
    </location>
</feature>
<dbReference type="GO" id="GO:0003938">
    <property type="term" value="F:IMP dehydrogenase activity"/>
    <property type="evidence" value="ECO:0007669"/>
    <property type="project" value="UniProtKB-UniRule"/>
</dbReference>
<accession>M7AUD4</accession>
<dbReference type="Pfam" id="PF12012">
    <property type="entry name" value="DUF3504"/>
    <property type="match status" value="1"/>
</dbReference>
<dbReference type="EMBL" id="KB577555">
    <property type="protein sequence ID" value="EMP26595.1"/>
    <property type="molecule type" value="Genomic_DNA"/>
</dbReference>
<comment type="similarity">
    <text evidence="17">Belongs to the IMPDH/GMPR family.</text>
</comment>
<evidence type="ECO:0000256" key="4">
    <source>
        <dbReference type="ARBA" id="ARBA00022553"/>
    </source>
</evidence>
<feature type="binding site" evidence="17">
    <location>
        <begin position="1063"/>
        <end position="1065"/>
    </location>
    <ligand>
        <name>NAD(+)</name>
        <dbReference type="ChEBI" id="CHEBI:57540"/>
    </ligand>
</feature>
<dbReference type="InterPro" id="IPR013785">
    <property type="entry name" value="Aldolase_TIM"/>
</dbReference>
<dbReference type="CDD" id="cd00381">
    <property type="entry name" value="IMPDH"/>
    <property type="match status" value="1"/>
</dbReference>
<dbReference type="Pfam" id="PF00571">
    <property type="entry name" value="CBS"/>
    <property type="match status" value="2"/>
</dbReference>
<dbReference type="Gene3D" id="3.20.20.70">
    <property type="entry name" value="Aldolase class I"/>
    <property type="match status" value="1"/>
</dbReference>
<dbReference type="CDD" id="cd04601">
    <property type="entry name" value="CBS_pair_IMPDH"/>
    <property type="match status" value="1"/>
</dbReference>
<feature type="binding site" evidence="17">
    <location>
        <begin position="1150"/>
        <end position="1151"/>
    </location>
    <ligand>
        <name>IMP</name>
        <dbReference type="ChEBI" id="CHEBI:58053"/>
    </ligand>
</feature>
<reference evidence="22" key="1">
    <citation type="journal article" date="2013" name="Nat. Genet.">
        <title>The draft genomes of soft-shell turtle and green sea turtle yield insights into the development and evolution of the turtle-specific body plan.</title>
        <authorList>
            <person name="Wang Z."/>
            <person name="Pascual-Anaya J."/>
            <person name="Zadissa A."/>
            <person name="Li W."/>
            <person name="Niimura Y."/>
            <person name="Huang Z."/>
            <person name="Li C."/>
            <person name="White S."/>
            <person name="Xiong Z."/>
            <person name="Fang D."/>
            <person name="Wang B."/>
            <person name="Ming Y."/>
            <person name="Chen Y."/>
            <person name="Zheng Y."/>
            <person name="Kuraku S."/>
            <person name="Pignatelli M."/>
            <person name="Herrero J."/>
            <person name="Beal K."/>
            <person name="Nozawa M."/>
            <person name="Li Q."/>
            <person name="Wang J."/>
            <person name="Zhang H."/>
            <person name="Yu L."/>
            <person name="Shigenobu S."/>
            <person name="Wang J."/>
            <person name="Liu J."/>
            <person name="Flicek P."/>
            <person name="Searle S."/>
            <person name="Wang J."/>
            <person name="Kuratani S."/>
            <person name="Yin Y."/>
            <person name="Aken B."/>
            <person name="Zhang G."/>
            <person name="Irie N."/>
        </authorList>
    </citation>
    <scope>NUCLEOTIDE SEQUENCE [LARGE SCALE GENOMIC DNA]</scope>
</reference>
<evidence type="ECO:0000256" key="18">
    <source>
        <dbReference type="PROSITE-ProRule" id="PRU00703"/>
    </source>
</evidence>
<keyword evidence="9" id="KW-0832">Ubl conjugation</keyword>
<proteinExistence type="inferred from homology"/>
<comment type="function">
    <text evidence="17">Catalyzes the conversion of inosine 5'-phosphate (IMP) to xanthosine 5'-phosphate (XMP), the first committed and rate-limiting step in the de novo synthesis of guanine nucleotides, and therefore plays an important role in the regulation of cell growth.</text>
</comment>
<evidence type="ECO:0000256" key="13">
    <source>
        <dbReference type="ARBA" id="ARBA00023122"/>
    </source>
</evidence>
<dbReference type="GO" id="GO:0006177">
    <property type="term" value="P:GMP biosynthetic process"/>
    <property type="evidence" value="ECO:0007669"/>
    <property type="project" value="UniProtKB-UniRule"/>
</dbReference>
<feature type="binding site" evidence="17">
    <location>
        <begin position="1013"/>
        <end position="1015"/>
    </location>
    <ligand>
        <name>NAD(+)</name>
        <dbReference type="ChEBI" id="CHEBI:57540"/>
    </ligand>
</feature>
<comment type="activity regulation">
    <text evidence="17">Mycophenolic acid (MPA) is a non-competitive inhibitor that prevents formation of the closed enzyme conformation by binding to the same site as the amobile flap. In contrast, mizoribine monophosphate (MZP) is a competitive inhibitor that induces the closed conformation. MPA is a potent inhibitor of mammalian IMPDHs but a poor inhibitor of the bacterial enzymes. MZP is a more potent inhibitor of bacterial IMPDH.</text>
</comment>
<feature type="binding site" evidence="17">
    <location>
        <begin position="1127"/>
        <end position="1129"/>
    </location>
    <ligand>
        <name>IMP</name>
        <dbReference type="ChEBI" id="CHEBI:58053"/>
    </ligand>
</feature>
<evidence type="ECO:0000256" key="19">
    <source>
        <dbReference type="SAM" id="MobiDB-lite"/>
    </source>
</evidence>
<keyword evidence="22" id="KW-1185">Reference proteome</keyword>
<dbReference type="PROSITE" id="PS00487">
    <property type="entry name" value="IMP_DH_GMP_RED"/>
    <property type="match status" value="1"/>
</dbReference>
<evidence type="ECO:0000256" key="3">
    <source>
        <dbReference type="ARBA" id="ARBA00022499"/>
    </source>
</evidence>
<evidence type="ECO:0000256" key="17">
    <source>
        <dbReference type="HAMAP-Rule" id="MF_03156"/>
    </source>
</evidence>
<feature type="binding site" evidence="17">
    <location>
        <begin position="1174"/>
        <end position="1178"/>
    </location>
    <ligand>
        <name>IMP</name>
        <dbReference type="ChEBI" id="CHEBI:58053"/>
    </ligand>
</feature>
<dbReference type="FunFam" id="3.20.20.70:FF:000007">
    <property type="entry name" value="Chromosome 19 SCAF14664, whole genome shotgun sequence"/>
    <property type="match status" value="1"/>
</dbReference>
<evidence type="ECO:0000259" key="20">
    <source>
        <dbReference type="PROSITE" id="PS51371"/>
    </source>
</evidence>
<feature type="binding site" evidence="17">
    <location>
        <position position="1259"/>
    </location>
    <ligand>
        <name>K(+)</name>
        <dbReference type="ChEBI" id="CHEBI:29103"/>
        <note>ligand shared between two tetrameric partners</note>
    </ligand>
</feature>
<keyword evidence="11 17" id="KW-0560">Oxidoreductase</keyword>
<dbReference type="InterPro" id="IPR021893">
    <property type="entry name" value="ZMYM2-like_C"/>
</dbReference>
<evidence type="ECO:0000256" key="15">
    <source>
        <dbReference type="ARBA" id="ARBA00024330"/>
    </source>
</evidence>
<feature type="region of interest" description="Disordered" evidence="19">
    <location>
        <begin position="288"/>
        <end position="307"/>
    </location>
</feature>
<dbReference type="HAMAP" id="MF_01964">
    <property type="entry name" value="IMPDH"/>
    <property type="match status" value="1"/>
</dbReference>
<dbReference type="InterPro" id="IPR000644">
    <property type="entry name" value="CBS_dom"/>
</dbReference>
<dbReference type="PANTHER" id="PTHR11911:SF121">
    <property type="entry name" value="INOSINE-5'-MONOPHOSPHATE DEHYDROGENASE 2"/>
    <property type="match status" value="1"/>
</dbReference>
<feature type="active site" description="Proton acceptor" evidence="17">
    <location>
        <position position="1192"/>
    </location>
</feature>
<dbReference type="SUPFAM" id="SSF51412">
    <property type="entry name" value="Inosine monophosphate dehydrogenase (IMPDH)"/>
    <property type="match status" value="2"/>
</dbReference>
<dbReference type="GO" id="GO:0006183">
    <property type="term" value="P:GTP biosynthetic process"/>
    <property type="evidence" value="ECO:0007669"/>
    <property type="project" value="TreeGrafter"/>
</dbReference>
<comment type="caution">
    <text evidence="17">Lacks conserved residue(s) required for the propagation of feature annotation.</text>
</comment>
<dbReference type="InterPro" id="IPR001093">
    <property type="entry name" value="IMP_DH_GMPRt"/>
</dbReference>
<keyword evidence="6" id="KW-0677">Repeat</keyword>
<dbReference type="Proteomes" id="UP000031443">
    <property type="component" value="Unassembled WGS sequence"/>
</dbReference>
<evidence type="ECO:0000256" key="12">
    <source>
        <dbReference type="ARBA" id="ARBA00023027"/>
    </source>
</evidence>
<keyword evidence="5 17" id="KW-0479">Metal-binding</keyword>
<evidence type="ECO:0000256" key="10">
    <source>
        <dbReference type="ARBA" id="ARBA00022958"/>
    </source>
</evidence>
<dbReference type="PROSITE" id="PS51371">
    <property type="entry name" value="CBS"/>
    <property type="match status" value="2"/>
</dbReference>
<evidence type="ECO:0000256" key="2">
    <source>
        <dbReference type="ARBA" id="ARBA00022490"/>
    </source>
</evidence>
<feature type="active site" description="Thioimidate intermediate" evidence="17">
    <location>
        <position position="1070"/>
    </location>
</feature>
<dbReference type="SMART" id="SM00116">
    <property type="entry name" value="CBS"/>
    <property type="match status" value="2"/>
</dbReference>
<dbReference type="SMART" id="SM01240">
    <property type="entry name" value="IMPDH"/>
    <property type="match status" value="1"/>
</dbReference>
<organism evidence="21 22">
    <name type="scientific">Chelonia mydas</name>
    <name type="common">Green sea-turtle</name>
    <name type="synonym">Chelonia agassizi</name>
    <dbReference type="NCBI Taxonomy" id="8469"/>
    <lineage>
        <taxon>Eukaryota</taxon>
        <taxon>Metazoa</taxon>
        <taxon>Chordata</taxon>
        <taxon>Craniata</taxon>
        <taxon>Vertebrata</taxon>
        <taxon>Euteleostomi</taxon>
        <taxon>Archelosauria</taxon>
        <taxon>Testudinata</taxon>
        <taxon>Testudines</taxon>
        <taxon>Cryptodira</taxon>
        <taxon>Durocryptodira</taxon>
        <taxon>Americhelydia</taxon>
        <taxon>Chelonioidea</taxon>
        <taxon>Cheloniidae</taxon>
        <taxon>Chelonia</taxon>
    </lineage>
</organism>
<dbReference type="GO" id="GO:0046872">
    <property type="term" value="F:metal ion binding"/>
    <property type="evidence" value="ECO:0007669"/>
    <property type="project" value="UniProtKB-UniRule"/>
</dbReference>
<keyword evidence="10 17" id="KW-0630">Potassium</keyword>
<comment type="pathway">
    <text evidence="15 17">Purine metabolism; XMP biosynthesis via de novo pathway; XMP from IMP: step 1/1.</text>
</comment>
<comment type="catalytic activity">
    <reaction evidence="16 17">
        <text>IMP + NAD(+) + H2O = XMP + NADH + H(+)</text>
        <dbReference type="Rhea" id="RHEA:11708"/>
        <dbReference type="ChEBI" id="CHEBI:15377"/>
        <dbReference type="ChEBI" id="CHEBI:15378"/>
        <dbReference type="ChEBI" id="CHEBI:57464"/>
        <dbReference type="ChEBI" id="CHEBI:57540"/>
        <dbReference type="ChEBI" id="CHEBI:57945"/>
        <dbReference type="ChEBI" id="CHEBI:58053"/>
        <dbReference type="EC" id="1.1.1.205"/>
    </reaction>
</comment>
<evidence type="ECO:0000256" key="8">
    <source>
        <dbReference type="ARBA" id="ARBA00022755"/>
    </source>
</evidence>
<keyword evidence="2 17" id="KW-0963">Cytoplasm</keyword>
<evidence type="ECO:0000313" key="22">
    <source>
        <dbReference type="Proteomes" id="UP000031443"/>
    </source>
</evidence>
<dbReference type="AlphaFoldDB" id="M7AUD4"/>
<feature type="binding site" description="in other chain" evidence="17">
    <location>
        <position position="1070"/>
    </location>
    <ligand>
        <name>K(+)</name>
        <dbReference type="ChEBI" id="CHEBI:29103"/>
        <note>ligand shared between two tetrameric partners</note>
    </ligand>
</feature>
<evidence type="ECO:0000313" key="21">
    <source>
        <dbReference type="EMBL" id="EMP26595.1"/>
    </source>
</evidence>
<evidence type="ECO:0000256" key="16">
    <source>
        <dbReference type="ARBA" id="ARBA00048028"/>
    </source>
</evidence>
<keyword evidence="3" id="KW-1017">Isopeptide bond</keyword>
<comment type="cofactor">
    <cofactor evidence="17">
        <name>K(+)</name>
        <dbReference type="ChEBI" id="CHEBI:29103"/>
    </cofactor>
</comment>
<evidence type="ECO:0000256" key="9">
    <source>
        <dbReference type="ARBA" id="ARBA00022843"/>
    </source>
</evidence>
<dbReference type="InterPro" id="IPR005990">
    <property type="entry name" value="IMP_DH"/>
</dbReference>
<dbReference type="Pfam" id="PF25561">
    <property type="entry name" value="QRICH1"/>
    <property type="match status" value="1"/>
</dbReference>
<dbReference type="PANTHER" id="PTHR11911">
    <property type="entry name" value="INOSINE-5-MONOPHOSPHATE DEHYDROGENASE RELATED"/>
    <property type="match status" value="1"/>
</dbReference>
<evidence type="ECO:0000256" key="6">
    <source>
        <dbReference type="ARBA" id="ARBA00022737"/>
    </source>
</evidence>
<evidence type="ECO:0000256" key="14">
    <source>
        <dbReference type="ARBA" id="ARBA00023242"/>
    </source>
</evidence>
<feature type="domain" description="CBS" evidence="20">
    <location>
        <begin position="918"/>
        <end position="976"/>
    </location>
</feature>
<evidence type="ECO:0000256" key="7">
    <source>
        <dbReference type="ARBA" id="ARBA00022749"/>
    </source>
</evidence>
<comment type="subcellular location">
    <subcellularLocation>
        <location evidence="1">Cytoplasm</location>
        <location evidence="1">Cytosol</location>
    </subcellularLocation>
    <subcellularLocation>
        <location evidence="17">Cytoplasm</location>
    </subcellularLocation>
    <subcellularLocation>
        <location evidence="17">Nucleus</location>
    </subcellularLocation>
</comment>
<dbReference type="GO" id="GO:0000166">
    <property type="term" value="F:nucleotide binding"/>
    <property type="evidence" value="ECO:0007669"/>
    <property type="project" value="UniProtKB-UniRule"/>
</dbReference>
<evidence type="ECO:0000256" key="11">
    <source>
        <dbReference type="ARBA" id="ARBA00023002"/>
    </source>
</evidence>
<feature type="binding site" description="in other chain" evidence="17">
    <location>
        <position position="1067"/>
    </location>
    <ligand>
        <name>K(+)</name>
        <dbReference type="ChEBI" id="CHEBI:29103"/>
        <note>ligand shared between two tetrameric partners</note>
    </ligand>
</feature>
<dbReference type="STRING" id="8469.M7AUD4"/>
<evidence type="ECO:0000256" key="5">
    <source>
        <dbReference type="ARBA" id="ARBA00022723"/>
    </source>
</evidence>
<keyword evidence="8 17" id="KW-0658">Purine biosynthesis</keyword>
<dbReference type="GO" id="GO:0005634">
    <property type="term" value="C:nucleus"/>
    <property type="evidence" value="ECO:0007669"/>
    <property type="project" value="UniProtKB-SubCell"/>
</dbReference>
<dbReference type="eggNOG" id="ENOG502QU8W">
    <property type="taxonomic scope" value="Eukaryota"/>
</dbReference>
<keyword evidence="4" id="KW-0597">Phosphoprotein</keyword>
<dbReference type="CDD" id="cd01671">
    <property type="entry name" value="CARD"/>
    <property type="match status" value="1"/>
</dbReference>
<keyword evidence="7 17" id="KW-0332">GMP biosynthesis</keyword>
<feature type="binding site" description="in other chain" evidence="17">
    <location>
        <position position="1065"/>
    </location>
    <ligand>
        <name>K(+)</name>
        <dbReference type="ChEBI" id="CHEBI:29103"/>
        <note>ligand shared between two tetrameric partners</note>
    </ligand>
</feature>
<name>M7AUD4_CHEMY</name>
<evidence type="ECO:0000256" key="1">
    <source>
        <dbReference type="ARBA" id="ARBA00004514"/>
    </source>
</evidence>
<keyword evidence="12 17" id="KW-0520">NAD</keyword>
<dbReference type="InterPro" id="IPR015875">
    <property type="entry name" value="IMP_DH/GMP_Rdtase_CS"/>
</dbReference>
<dbReference type="InterPro" id="IPR057926">
    <property type="entry name" value="QRICH1_dom"/>
</dbReference>
<feature type="binding site" evidence="17">
    <location>
        <position position="1068"/>
    </location>
    <ligand>
        <name>IMP</name>
        <dbReference type="ChEBI" id="CHEBI:58053"/>
    </ligand>
</feature>
<dbReference type="EC" id="1.1.1.205" evidence="17"/>
<comment type="subunit">
    <text evidence="17">Homotetramer.</text>
</comment>